<dbReference type="SMART" id="SM00248">
    <property type="entry name" value="ANK"/>
    <property type="match status" value="6"/>
</dbReference>
<dbReference type="Proteomes" id="UP001214521">
    <property type="component" value="Unassembled WGS sequence"/>
</dbReference>
<evidence type="ECO:0000256" key="1">
    <source>
        <dbReference type="ARBA" id="ARBA00022737"/>
    </source>
</evidence>
<dbReference type="Gene3D" id="1.25.40.20">
    <property type="entry name" value="Ankyrin repeat-containing domain"/>
    <property type="match status" value="3"/>
</dbReference>
<evidence type="ECO:0000313" key="4">
    <source>
        <dbReference type="Proteomes" id="UP001214521"/>
    </source>
</evidence>
<keyword evidence="2" id="KW-0040">ANK repeat</keyword>
<gene>
    <name evidence="3" type="ORF">QEK83_000139</name>
</gene>
<dbReference type="EMBL" id="ABLOMU010000001">
    <property type="protein sequence ID" value="EKT4439546.1"/>
    <property type="molecule type" value="Genomic_DNA"/>
</dbReference>
<protein>
    <recommendedName>
        <fullName evidence="5">Ankyrin repeat domain-containing protein</fullName>
    </recommendedName>
</protein>
<keyword evidence="1" id="KW-0677">Repeat</keyword>
<proteinExistence type="predicted"/>
<evidence type="ECO:0000313" key="3">
    <source>
        <dbReference type="EMBL" id="EKT4439546.1"/>
    </source>
</evidence>
<reference evidence="3" key="1">
    <citation type="submission" date="2022-07" db="EMBL/GenBank/DDBJ databases">
        <authorList>
            <consortium name="Clinical and Environmental Microbiology Branch: Whole genome sequencing antimicrobial resistance pathogens in the healthcare setting"/>
        </authorList>
    </citation>
    <scope>NUCLEOTIDE SEQUENCE</scope>
    <source>
        <strain evidence="3">Stenotrophomonas_maltophilia_2021CK-00905</strain>
    </source>
</reference>
<evidence type="ECO:0000256" key="2">
    <source>
        <dbReference type="ARBA" id="ARBA00023043"/>
    </source>
</evidence>
<dbReference type="AlphaFoldDB" id="A0AAI9FXQ0"/>
<organism evidence="3 4">
    <name type="scientific">Stenotrophomonas maltophilia</name>
    <name type="common">Pseudomonas maltophilia</name>
    <name type="synonym">Xanthomonas maltophilia</name>
    <dbReference type="NCBI Taxonomy" id="40324"/>
    <lineage>
        <taxon>Bacteria</taxon>
        <taxon>Pseudomonadati</taxon>
        <taxon>Pseudomonadota</taxon>
        <taxon>Gammaproteobacteria</taxon>
        <taxon>Lysobacterales</taxon>
        <taxon>Lysobacteraceae</taxon>
        <taxon>Stenotrophomonas</taxon>
        <taxon>Stenotrophomonas maltophilia group</taxon>
    </lineage>
</organism>
<dbReference type="InterPro" id="IPR002110">
    <property type="entry name" value="Ankyrin_rpt"/>
</dbReference>
<dbReference type="SUPFAM" id="SSF48403">
    <property type="entry name" value="Ankyrin repeat"/>
    <property type="match status" value="1"/>
</dbReference>
<name>A0AAI9FXQ0_STEMA</name>
<dbReference type="PRINTS" id="PR01415">
    <property type="entry name" value="ANKYRIN"/>
</dbReference>
<comment type="caution">
    <text evidence="3">The sequence shown here is derived from an EMBL/GenBank/DDBJ whole genome shotgun (WGS) entry which is preliminary data.</text>
</comment>
<sequence>MKQYHVKGGFMDARVRYENFKKSKRSSSVNLDDYEISSSDYANFLLGELTLDERLQNLDVVEDVLAKVGYPFIEYWGGSQFDTASRELAELYLQYGNVGGDTLTINSYGGSGVDFDAEFKNAALSHNIPVMRLFYSRGCSVDGSGDLNDSPLHTAARLGDHELSELLINDFGCNPFLKNAEGRTPYDIAMDRELCQAAALGDLETVNTLIDEGYPSQGAINEYRGEGYYYGSVEHGVPERPLYPERILEDVEPAWKIALDNGHVDVFAALIDRVGPSDYFLTDSHEHKSALWCAIDTQYNSVAIELLEQGANMHSLSQEFHLAASLADTTLSEKMLNLWVDVHRRLNVLIDDPKNQYFMTPVAEGLTPLHCAGSAEQVRLLIQHGADVNSDAMGAQMMRRENEELMHFHPKGITPLHTANSPEIALELLNAGADSNRALIDIHQGATPAIHHRADGRGDIADAIDSFVQKQTLLAQLTNTAELTDEQPRMRRRM</sequence>
<evidence type="ECO:0008006" key="5">
    <source>
        <dbReference type="Google" id="ProtNLM"/>
    </source>
</evidence>
<dbReference type="InterPro" id="IPR036770">
    <property type="entry name" value="Ankyrin_rpt-contain_sf"/>
</dbReference>
<dbReference type="Pfam" id="PF00023">
    <property type="entry name" value="Ank"/>
    <property type="match status" value="2"/>
</dbReference>
<dbReference type="InterPro" id="IPR051165">
    <property type="entry name" value="Multifunctional_ANK_Repeat"/>
</dbReference>
<dbReference type="PANTHER" id="PTHR24123">
    <property type="entry name" value="ANKYRIN REPEAT-CONTAINING"/>
    <property type="match status" value="1"/>
</dbReference>
<accession>A0AAI9FXQ0</accession>
<dbReference type="PANTHER" id="PTHR24123:SF134">
    <property type="entry name" value="PFS DOMAIN-CONTAINING PROTEIN"/>
    <property type="match status" value="1"/>
</dbReference>